<reference evidence="2" key="1">
    <citation type="journal article" date="2020" name="bioRxiv">
        <title>Whole genome comparisons of ergot fungi reveals the divergence and evolution of species within the genus Claviceps are the result of varying mechanisms driving genome evolution and host range expansion.</title>
        <authorList>
            <person name="Wyka S.A."/>
            <person name="Mondo S.J."/>
            <person name="Liu M."/>
            <person name="Dettman J."/>
            <person name="Nalam V."/>
            <person name="Broders K.D."/>
        </authorList>
    </citation>
    <scope>NUCLEOTIDE SEQUENCE</scope>
    <source>
        <strain evidence="2">CCC 1102</strain>
    </source>
</reference>
<dbReference type="EMBL" id="SRPS01000219">
    <property type="protein sequence ID" value="KAG5962527.1"/>
    <property type="molecule type" value="Genomic_DNA"/>
</dbReference>
<gene>
    <name evidence="2" type="ORF">E4U56_003314</name>
</gene>
<dbReference type="Proteomes" id="UP000784919">
    <property type="component" value="Unassembled WGS sequence"/>
</dbReference>
<proteinExistence type="predicted"/>
<feature type="region of interest" description="Disordered" evidence="1">
    <location>
        <begin position="54"/>
        <end position="76"/>
    </location>
</feature>
<feature type="compositionally biased region" description="Low complexity" evidence="1">
    <location>
        <begin position="58"/>
        <end position="69"/>
    </location>
</feature>
<sequence>MAVQDKLAPPGLNTAPARLQYLRAEAVDKRAMLVLFFIFFMSLHGQNAPVLAQQHTIAPPQSQPAASSPSHRDQVE</sequence>
<evidence type="ECO:0000256" key="1">
    <source>
        <dbReference type="SAM" id="MobiDB-lite"/>
    </source>
</evidence>
<protein>
    <submittedName>
        <fullName evidence="2">Uncharacterized protein</fullName>
    </submittedName>
</protein>
<comment type="caution">
    <text evidence="2">The sequence shown here is derived from an EMBL/GenBank/DDBJ whole genome shotgun (WGS) entry which is preliminary data.</text>
</comment>
<accession>A0A9P7MPW7</accession>
<evidence type="ECO:0000313" key="3">
    <source>
        <dbReference type="Proteomes" id="UP000784919"/>
    </source>
</evidence>
<evidence type="ECO:0000313" key="2">
    <source>
        <dbReference type="EMBL" id="KAG5962527.1"/>
    </source>
</evidence>
<organism evidence="2 3">
    <name type="scientific">Claviceps arundinis</name>
    <dbReference type="NCBI Taxonomy" id="1623583"/>
    <lineage>
        <taxon>Eukaryota</taxon>
        <taxon>Fungi</taxon>
        <taxon>Dikarya</taxon>
        <taxon>Ascomycota</taxon>
        <taxon>Pezizomycotina</taxon>
        <taxon>Sordariomycetes</taxon>
        <taxon>Hypocreomycetidae</taxon>
        <taxon>Hypocreales</taxon>
        <taxon>Clavicipitaceae</taxon>
        <taxon>Claviceps</taxon>
    </lineage>
</organism>
<name>A0A9P7MPW7_9HYPO</name>
<dbReference type="AlphaFoldDB" id="A0A9P7MPW7"/>